<feature type="domain" description="Aminotransferase class I/classII large" evidence="7">
    <location>
        <begin position="63"/>
        <end position="438"/>
    </location>
</feature>
<dbReference type="CDD" id="cd00609">
    <property type="entry name" value="AAT_like"/>
    <property type="match status" value="1"/>
</dbReference>
<comment type="cofactor">
    <cofactor evidence="1">
        <name>pyridoxal 5'-phosphate</name>
        <dbReference type="ChEBI" id="CHEBI:597326"/>
    </cofactor>
</comment>
<dbReference type="GO" id="GO:0008483">
    <property type="term" value="F:transaminase activity"/>
    <property type="evidence" value="ECO:0007669"/>
    <property type="project" value="UniProtKB-KW"/>
</dbReference>
<proteinExistence type="inferred from homology"/>
<dbReference type="InterPro" id="IPR050596">
    <property type="entry name" value="AspAT/PAT-like"/>
</dbReference>
<evidence type="ECO:0000256" key="1">
    <source>
        <dbReference type="ARBA" id="ARBA00001933"/>
    </source>
</evidence>
<gene>
    <name evidence="8" type="ORF">LG219_13680</name>
</gene>
<dbReference type="InterPro" id="IPR015421">
    <property type="entry name" value="PyrdxlP-dep_Trfase_major"/>
</dbReference>
<dbReference type="Pfam" id="PF00155">
    <property type="entry name" value="Aminotran_1_2"/>
    <property type="match status" value="1"/>
</dbReference>
<dbReference type="EMBL" id="JAJAWG010000012">
    <property type="protein sequence ID" value="MCB5197313.1"/>
    <property type="molecule type" value="Genomic_DNA"/>
</dbReference>
<evidence type="ECO:0000256" key="5">
    <source>
        <dbReference type="ARBA" id="ARBA00022679"/>
    </source>
</evidence>
<keyword evidence="9" id="KW-1185">Reference proteome</keyword>
<evidence type="ECO:0000256" key="3">
    <source>
        <dbReference type="ARBA" id="ARBA00021531"/>
    </source>
</evidence>
<evidence type="ECO:0000256" key="4">
    <source>
        <dbReference type="ARBA" id="ARBA00022576"/>
    </source>
</evidence>
<organism evidence="8 9">
    <name type="scientific">Deefgea salmonis</name>
    <dbReference type="NCBI Taxonomy" id="2875502"/>
    <lineage>
        <taxon>Bacteria</taxon>
        <taxon>Pseudomonadati</taxon>
        <taxon>Pseudomonadota</taxon>
        <taxon>Betaproteobacteria</taxon>
        <taxon>Neisseriales</taxon>
        <taxon>Chitinibacteraceae</taxon>
        <taxon>Deefgea</taxon>
    </lineage>
</organism>
<dbReference type="Gene3D" id="3.90.1150.10">
    <property type="entry name" value="Aspartate Aminotransferase, domain 1"/>
    <property type="match status" value="1"/>
</dbReference>
<dbReference type="PANTHER" id="PTHR46383:SF1">
    <property type="entry name" value="ASPARTATE AMINOTRANSFERASE"/>
    <property type="match status" value="1"/>
</dbReference>
<evidence type="ECO:0000256" key="2">
    <source>
        <dbReference type="ARBA" id="ARBA00007441"/>
    </source>
</evidence>
<dbReference type="InterPro" id="IPR004839">
    <property type="entry name" value="Aminotransferase_I/II_large"/>
</dbReference>
<dbReference type="Gene3D" id="3.40.640.10">
    <property type="entry name" value="Type I PLP-dependent aspartate aminotransferase-like (Major domain)"/>
    <property type="match status" value="1"/>
</dbReference>
<sequence>MFIDSLLNKTDTIYSSLSAETKFSIASTEKNKLSNLANELDYSEIIQLEFYVQEQIAKGKEICDLIIGDFDTTQFPIPAFLRQEIQNAYEARHNDYPPLEGVYSLREEIAKLTRKNFNVDYDPSGEIIISGGARPLLYAALLSLVSPSELVVYPAPSWNNMYYAKMCGAKSMAIQTSLANHFLPTARDLSFSLKKARVLSLCSPQNPVGTMFSKQVLKEICDLVIYENKRRLMYSEKPLYLIYDQIYWMLTQNAEHYNPASLCPEIKDYLIVIDGGSKSFAATGIRVGWAMGPKLVINKMKLMIEHIGAIAPKAEQLAMAALLKNDKYLLDYLHLFKNKILNSMLVLHTAIQTMKQEGLPVDSMLPMAGIYISINFDLKNKVMPNGKKIKTAKDISLYFIDQAGIAIVPFTSFGTTSIEADNWFRAAICTIAPEQIAATIPRLREAILKLNIAA</sequence>
<dbReference type="Proteomes" id="UP001198034">
    <property type="component" value="Unassembled WGS sequence"/>
</dbReference>
<protein>
    <recommendedName>
        <fullName evidence="3">Putative 8-amino-7-oxononanoate synthase</fullName>
    </recommendedName>
</protein>
<reference evidence="8 9" key="1">
    <citation type="submission" date="2021-10" db="EMBL/GenBank/DDBJ databases">
        <authorList>
            <person name="Chen M."/>
        </authorList>
    </citation>
    <scope>NUCLEOTIDE SEQUENCE [LARGE SCALE GENOMIC DNA]</scope>
    <source>
        <strain evidence="8 9">H3-26</strain>
    </source>
</reference>
<keyword evidence="4 8" id="KW-0032">Aminotransferase</keyword>
<dbReference type="InterPro" id="IPR015422">
    <property type="entry name" value="PyrdxlP-dep_Trfase_small"/>
</dbReference>
<comment type="caution">
    <text evidence="8">The sequence shown here is derived from an EMBL/GenBank/DDBJ whole genome shotgun (WGS) entry which is preliminary data.</text>
</comment>
<evidence type="ECO:0000256" key="6">
    <source>
        <dbReference type="ARBA" id="ARBA00022898"/>
    </source>
</evidence>
<name>A0ABS8BNK0_9NEIS</name>
<evidence type="ECO:0000259" key="7">
    <source>
        <dbReference type="Pfam" id="PF00155"/>
    </source>
</evidence>
<dbReference type="PANTHER" id="PTHR46383">
    <property type="entry name" value="ASPARTATE AMINOTRANSFERASE"/>
    <property type="match status" value="1"/>
</dbReference>
<accession>A0ABS8BNK0</accession>
<evidence type="ECO:0000313" key="9">
    <source>
        <dbReference type="Proteomes" id="UP001198034"/>
    </source>
</evidence>
<dbReference type="InterPro" id="IPR015424">
    <property type="entry name" value="PyrdxlP-dep_Trfase"/>
</dbReference>
<evidence type="ECO:0000313" key="8">
    <source>
        <dbReference type="EMBL" id="MCB5197313.1"/>
    </source>
</evidence>
<keyword evidence="5" id="KW-0808">Transferase</keyword>
<dbReference type="RefSeq" id="WP_226765014.1">
    <property type="nucleotide sequence ID" value="NZ_JAJAWG010000012.1"/>
</dbReference>
<dbReference type="SUPFAM" id="SSF53383">
    <property type="entry name" value="PLP-dependent transferases"/>
    <property type="match status" value="1"/>
</dbReference>
<comment type="similarity">
    <text evidence="2">Belongs to the class-I pyridoxal-phosphate-dependent aminotransferase family.</text>
</comment>
<keyword evidence="6" id="KW-0663">Pyridoxal phosphate</keyword>